<dbReference type="PANTHER" id="PTHR42935">
    <property type="entry name" value="SLR0930 PROTEIN"/>
    <property type="match status" value="1"/>
</dbReference>
<dbReference type="InterPro" id="IPR027417">
    <property type="entry name" value="P-loop_NTPase"/>
</dbReference>
<dbReference type="SUPFAM" id="SSF52540">
    <property type="entry name" value="P-loop containing nucleoside triphosphate hydrolases"/>
    <property type="match status" value="1"/>
</dbReference>
<protein>
    <submittedName>
        <fullName evidence="1">AAA+ family ATPase</fullName>
    </submittedName>
</protein>
<evidence type="ECO:0000313" key="1">
    <source>
        <dbReference type="EMBL" id="RTH07785.1"/>
    </source>
</evidence>
<sequence length="361" mass="40644">MRPTTEPRGLPRGFSFSMGPMRLPKTPLDLLDLDLPRGEPWGYAFAQSLLKAPWAWRALRPTPGLLQLIRQDLEVLSLELEGRRREYPLADLGERPPHPAEEGALAALLTRDPEALARVLQAHGPYPFALYRAFRFAGEVRPLERYRLPREDELLGYEEQLKALRANALRFLSGKPALHTLLYGARGTGKSTAAKSLLHLREARMVEVEPKALAHLEDLLERLTLLPHRFFLFLDDLSLDPEGEAFHHLKALLEGSLEGPPENVLLLATSNRRHLVRQTGENPLPGADPTAWDELQDTLALSERFGLVLTFPPFDKTLYLKAVAHHLGRSLSLEEEKEALRFALQKGFSGRVARQFALSLL</sequence>
<dbReference type="AlphaFoldDB" id="A0A430RHF9"/>
<dbReference type="EMBL" id="PELP01000021">
    <property type="protein sequence ID" value="RTH07785.1"/>
    <property type="molecule type" value="Genomic_DNA"/>
</dbReference>
<accession>A0A430RHF9</accession>
<dbReference type="PANTHER" id="PTHR42935:SF1">
    <property type="entry name" value="SLR0930 PROTEIN"/>
    <property type="match status" value="1"/>
</dbReference>
<reference evidence="1 2" key="1">
    <citation type="journal article" date="2019" name="Extremophiles">
        <title>Biogeography of thermophiles and predominance of Thermus scotoductus in domestic water heaters.</title>
        <authorList>
            <person name="Wilpiszeski R.L."/>
            <person name="Zhang Z."/>
            <person name="House C.H."/>
        </authorList>
    </citation>
    <scope>NUCLEOTIDE SEQUENCE [LARGE SCALE GENOMIC DNA]</scope>
    <source>
        <strain evidence="1 2">34_S34</strain>
    </source>
</reference>
<gene>
    <name evidence="1" type="ORF">CSW47_01060</name>
</gene>
<dbReference type="Pfam" id="PF05673">
    <property type="entry name" value="DUF815"/>
    <property type="match status" value="1"/>
</dbReference>
<dbReference type="InterPro" id="IPR008533">
    <property type="entry name" value="DUF815"/>
</dbReference>
<evidence type="ECO:0000313" key="2">
    <source>
        <dbReference type="Proteomes" id="UP000286734"/>
    </source>
</evidence>
<comment type="caution">
    <text evidence="1">The sequence shown here is derived from an EMBL/GenBank/DDBJ whole genome shotgun (WGS) entry which is preliminary data.</text>
</comment>
<name>A0A430RHF9_THESC</name>
<proteinExistence type="predicted"/>
<dbReference type="Gene3D" id="3.40.50.300">
    <property type="entry name" value="P-loop containing nucleotide triphosphate hydrolases"/>
    <property type="match status" value="1"/>
</dbReference>
<organism evidence="1 2">
    <name type="scientific">Thermus scotoductus</name>
    <dbReference type="NCBI Taxonomy" id="37636"/>
    <lineage>
        <taxon>Bacteria</taxon>
        <taxon>Thermotogati</taxon>
        <taxon>Deinococcota</taxon>
        <taxon>Deinococci</taxon>
        <taxon>Thermales</taxon>
        <taxon>Thermaceae</taxon>
        <taxon>Thermus</taxon>
    </lineage>
</organism>
<dbReference type="Proteomes" id="UP000286734">
    <property type="component" value="Unassembled WGS sequence"/>
</dbReference>